<protein>
    <submittedName>
        <fullName evidence="2">MOSC domain-containing protein</fullName>
    </submittedName>
</protein>
<dbReference type="OrthoDB" id="581532at2"/>
<evidence type="ECO:0000313" key="2">
    <source>
        <dbReference type="EMBL" id="TKD72552.1"/>
    </source>
</evidence>
<dbReference type="Pfam" id="PF03476">
    <property type="entry name" value="MOSC_N"/>
    <property type="match status" value="1"/>
</dbReference>
<dbReference type="Pfam" id="PF03473">
    <property type="entry name" value="MOSC"/>
    <property type="match status" value="1"/>
</dbReference>
<dbReference type="SUPFAM" id="SSF50800">
    <property type="entry name" value="PK beta-barrel domain-like"/>
    <property type="match status" value="1"/>
</dbReference>
<name>A0A4U1MPE5_9BACL</name>
<sequence>MEVGIIKEMTRHPVKSMTGEKVQRTKVMPYGLYGDRSHALLDEKESFLTITQFAELVQYQASFSGPESLEAYPEPQIVTPNGQTYMWSDSEWLKDIERSSSRLLARKSYHPEHVPIGPIEEEHLLLVTDASLQSLSHSWGKEIDDRRFRPNLVISLFEKTPFVEKEWEGKFLRIGQEVMIEVVKPCERCMIITVDPEDGTKQPGLLKKLVKEQNNLFGMYARVKQTGEITTGDRVFITEQ</sequence>
<evidence type="ECO:0000259" key="1">
    <source>
        <dbReference type="PROSITE" id="PS51340"/>
    </source>
</evidence>
<dbReference type="InterPro" id="IPR005303">
    <property type="entry name" value="MOCOS_middle"/>
</dbReference>
<dbReference type="InterPro" id="IPR005302">
    <property type="entry name" value="MoCF_Sase_C"/>
</dbReference>
<dbReference type="Gene3D" id="2.40.33.20">
    <property type="entry name" value="PK beta-barrel domain-like"/>
    <property type="match status" value="1"/>
</dbReference>
<dbReference type="EMBL" id="SWFM01000001">
    <property type="protein sequence ID" value="TKD72552.1"/>
    <property type="molecule type" value="Genomic_DNA"/>
</dbReference>
<dbReference type="AlphaFoldDB" id="A0A4U1MPE5"/>
<gene>
    <name evidence="2" type="ORF">FBF83_07190</name>
</gene>
<dbReference type="GO" id="GO:0003824">
    <property type="term" value="F:catalytic activity"/>
    <property type="evidence" value="ECO:0007669"/>
    <property type="project" value="InterPro"/>
</dbReference>
<evidence type="ECO:0000313" key="3">
    <source>
        <dbReference type="Proteomes" id="UP000310541"/>
    </source>
</evidence>
<proteinExistence type="predicted"/>
<reference evidence="2 3" key="1">
    <citation type="submission" date="2019-04" db="EMBL/GenBank/DDBJ databases">
        <title>Genome sequence of Bacillus hwajinpoensis strain Y2.</title>
        <authorList>
            <person name="Fair J.L."/>
            <person name="Maclea K.S."/>
        </authorList>
    </citation>
    <scope>NUCLEOTIDE SEQUENCE [LARGE SCALE GENOMIC DNA]</scope>
    <source>
        <strain evidence="2 3">Y2</strain>
    </source>
</reference>
<dbReference type="InterPro" id="IPR011037">
    <property type="entry name" value="Pyrv_Knase-like_insert_dom_sf"/>
</dbReference>
<comment type="caution">
    <text evidence="2">The sequence shown here is derived from an EMBL/GenBank/DDBJ whole genome shotgun (WGS) entry which is preliminary data.</text>
</comment>
<dbReference type="RefSeq" id="WP_136946402.1">
    <property type="nucleotide sequence ID" value="NZ_SWFM01000001.1"/>
</dbReference>
<dbReference type="GO" id="GO:0030151">
    <property type="term" value="F:molybdenum ion binding"/>
    <property type="evidence" value="ECO:0007669"/>
    <property type="project" value="InterPro"/>
</dbReference>
<dbReference type="Proteomes" id="UP000310541">
    <property type="component" value="Unassembled WGS sequence"/>
</dbReference>
<dbReference type="PROSITE" id="PS51340">
    <property type="entry name" value="MOSC"/>
    <property type="match status" value="1"/>
</dbReference>
<dbReference type="GO" id="GO:0030170">
    <property type="term" value="F:pyridoxal phosphate binding"/>
    <property type="evidence" value="ECO:0007669"/>
    <property type="project" value="InterPro"/>
</dbReference>
<organism evidence="2 3">
    <name type="scientific">Guptibacillus hwajinpoensis</name>
    <dbReference type="NCBI Taxonomy" id="208199"/>
    <lineage>
        <taxon>Bacteria</taxon>
        <taxon>Bacillati</taxon>
        <taxon>Bacillota</taxon>
        <taxon>Bacilli</taxon>
        <taxon>Bacillales</taxon>
        <taxon>Guptibacillaceae</taxon>
        <taxon>Guptibacillus</taxon>
    </lineage>
</organism>
<feature type="domain" description="MOSC" evidence="1">
    <location>
        <begin position="91"/>
        <end position="238"/>
    </location>
</feature>
<accession>A0A4U1MPE5</accession>